<keyword evidence="2 7" id="KW-0812">Transmembrane</keyword>
<protein>
    <recommendedName>
        <fullName evidence="8">Rhodopsin domain-containing protein</fullName>
    </recommendedName>
</protein>
<keyword evidence="4 7" id="KW-0472">Membrane</keyword>
<feature type="domain" description="Rhodopsin" evidence="8">
    <location>
        <begin position="29"/>
        <end position="250"/>
    </location>
</feature>
<dbReference type="AlphaFoldDB" id="A0A0D0CYQ6"/>
<feature type="compositionally biased region" description="Polar residues" evidence="6">
    <location>
        <begin position="291"/>
        <end position="301"/>
    </location>
</feature>
<dbReference type="Proteomes" id="UP000053593">
    <property type="component" value="Unassembled WGS sequence"/>
</dbReference>
<evidence type="ECO:0000313" key="10">
    <source>
        <dbReference type="Proteomes" id="UP000053593"/>
    </source>
</evidence>
<comment type="subcellular location">
    <subcellularLocation>
        <location evidence="1">Membrane</location>
        <topology evidence="1">Multi-pass membrane protein</topology>
    </subcellularLocation>
</comment>
<dbReference type="PANTHER" id="PTHR33048:SF47">
    <property type="entry name" value="INTEGRAL MEMBRANE PROTEIN-RELATED"/>
    <property type="match status" value="1"/>
</dbReference>
<keyword evidence="3 7" id="KW-1133">Transmembrane helix</keyword>
<accession>A0A0D0CYQ6</accession>
<feature type="region of interest" description="Disordered" evidence="6">
    <location>
        <begin position="289"/>
        <end position="350"/>
    </location>
</feature>
<comment type="similarity">
    <text evidence="5">Belongs to the SAT4 family.</text>
</comment>
<name>A0A0D0CYQ6_9AGAR</name>
<dbReference type="Pfam" id="PF20684">
    <property type="entry name" value="Fung_rhodopsin"/>
    <property type="match status" value="1"/>
</dbReference>
<dbReference type="PANTHER" id="PTHR33048">
    <property type="entry name" value="PTH11-LIKE INTEGRAL MEMBRANE PROTEIN (AFU_ORTHOLOGUE AFUA_5G11245)"/>
    <property type="match status" value="1"/>
</dbReference>
<evidence type="ECO:0000256" key="7">
    <source>
        <dbReference type="SAM" id="Phobius"/>
    </source>
</evidence>
<evidence type="ECO:0000256" key="5">
    <source>
        <dbReference type="ARBA" id="ARBA00038359"/>
    </source>
</evidence>
<feature type="compositionally biased region" description="Polar residues" evidence="6">
    <location>
        <begin position="316"/>
        <end position="339"/>
    </location>
</feature>
<feature type="transmembrane region" description="Helical" evidence="7">
    <location>
        <begin position="224"/>
        <end position="247"/>
    </location>
</feature>
<dbReference type="HOGENOM" id="CLU_052841_0_1_1"/>
<feature type="transmembrane region" description="Helical" evidence="7">
    <location>
        <begin position="45"/>
        <end position="64"/>
    </location>
</feature>
<feature type="transmembrane region" description="Helical" evidence="7">
    <location>
        <begin position="14"/>
        <end position="33"/>
    </location>
</feature>
<evidence type="ECO:0000256" key="2">
    <source>
        <dbReference type="ARBA" id="ARBA00022692"/>
    </source>
</evidence>
<sequence length="350" mass="38961">MLSDLHVSTKANRVFGIVLLVIVLCTIAARICIRYLNRRLWWDDICALLTTLITTLLIIADFLTDGQISPTPSQSRQLRIVQNWIIVVTYSSAIWSARMSLILSIIRLIPPFFTLRKISEVTSVVFVFMWMGTLIPKIYICASDLSWYTIPNPTCSLGNTELAIGELITYVAADIMLIFIPLRLLYHVTLVKSKRRMLIIMFSANLFNTVISVIHAVFLIDSALYLLFIVTKTEVGMALILANLAILTPYIYRLVNLEGDFDSEPCTHYRSVQPDGGIRMRRVSDLVPDIPSSNAPSSTTVCFPKPEPQVAPANASPVNSIRSKDTQSGLSHHGSSFSCNPGVITGSEEH</sequence>
<dbReference type="EMBL" id="KN834771">
    <property type="protein sequence ID" value="KIK61508.1"/>
    <property type="molecule type" value="Genomic_DNA"/>
</dbReference>
<evidence type="ECO:0000259" key="8">
    <source>
        <dbReference type="Pfam" id="PF20684"/>
    </source>
</evidence>
<evidence type="ECO:0000256" key="6">
    <source>
        <dbReference type="SAM" id="MobiDB-lite"/>
    </source>
</evidence>
<evidence type="ECO:0000256" key="4">
    <source>
        <dbReference type="ARBA" id="ARBA00023136"/>
    </source>
</evidence>
<proteinExistence type="inferred from homology"/>
<feature type="transmembrane region" description="Helical" evidence="7">
    <location>
        <begin position="167"/>
        <end position="186"/>
    </location>
</feature>
<dbReference type="GO" id="GO:0016020">
    <property type="term" value="C:membrane"/>
    <property type="evidence" value="ECO:0007669"/>
    <property type="project" value="UniProtKB-SubCell"/>
</dbReference>
<keyword evidence="10" id="KW-1185">Reference proteome</keyword>
<feature type="transmembrane region" description="Helical" evidence="7">
    <location>
        <begin position="84"/>
        <end position="109"/>
    </location>
</feature>
<dbReference type="OrthoDB" id="3229610at2759"/>
<feature type="transmembrane region" description="Helical" evidence="7">
    <location>
        <begin position="121"/>
        <end position="140"/>
    </location>
</feature>
<feature type="transmembrane region" description="Helical" evidence="7">
    <location>
        <begin position="198"/>
        <end position="218"/>
    </location>
</feature>
<dbReference type="InterPro" id="IPR049326">
    <property type="entry name" value="Rhodopsin_dom_fungi"/>
</dbReference>
<dbReference type="InterPro" id="IPR052337">
    <property type="entry name" value="SAT4-like"/>
</dbReference>
<evidence type="ECO:0000256" key="3">
    <source>
        <dbReference type="ARBA" id="ARBA00022989"/>
    </source>
</evidence>
<reference evidence="9 10" key="1">
    <citation type="submission" date="2014-04" db="EMBL/GenBank/DDBJ databases">
        <title>Evolutionary Origins and Diversification of the Mycorrhizal Mutualists.</title>
        <authorList>
            <consortium name="DOE Joint Genome Institute"/>
            <consortium name="Mycorrhizal Genomics Consortium"/>
            <person name="Kohler A."/>
            <person name="Kuo A."/>
            <person name="Nagy L.G."/>
            <person name="Floudas D."/>
            <person name="Copeland A."/>
            <person name="Barry K.W."/>
            <person name="Cichocki N."/>
            <person name="Veneault-Fourrey C."/>
            <person name="LaButti K."/>
            <person name="Lindquist E.A."/>
            <person name="Lipzen A."/>
            <person name="Lundell T."/>
            <person name="Morin E."/>
            <person name="Murat C."/>
            <person name="Riley R."/>
            <person name="Ohm R."/>
            <person name="Sun H."/>
            <person name="Tunlid A."/>
            <person name="Henrissat B."/>
            <person name="Grigoriev I.V."/>
            <person name="Hibbett D.S."/>
            <person name="Martin F."/>
        </authorList>
    </citation>
    <scope>NUCLEOTIDE SEQUENCE [LARGE SCALE GENOMIC DNA]</scope>
    <source>
        <strain evidence="9 10">FD-317 M1</strain>
    </source>
</reference>
<evidence type="ECO:0000256" key="1">
    <source>
        <dbReference type="ARBA" id="ARBA00004141"/>
    </source>
</evidence>
<gene>
    <name evidence="9" type="ORF">GYMLUDRAFT_43068</name>
</gene>
<organism evidence="9 10">
    <name type="scientific">Collybiopsis luxurians FD-317 M1</name>
    <dbReference type="NCBI Taxonomy" id="944289"/>
    <lineage>
        <taxon>Eukaryota</taxon>
        <taxon>Fungi</taxon>
        <taxon>Dikarya</taxon>
        <taxon>Basidiomycota</taxon>
        <taxon>Agaricomycotina</taxon>
        <taxon>Agaricomycetes</taxon>
        <taxon>Agaricomycetidae</taxon>
        <taxon>Agaricales</taxon>
        <taxon>Marasmiineae</taxon>
        <taxon>Omphalotaceae</taxon>
        <taxon>Collybiopsis</taxon>
        <taxon>Collybiopsis luxurians</taxon>
    </lineage>
</organism>
<evidence type="ECO:0000313" key="9">
    <source>
        <dbReference type="EMBL" id="KIK61508.1"/>
    </source>
</evidence>